<dbReference type="Gene3D" id="3.40.50.300">
    <property type="entry name" value="P-loop containing nucleotide triphosphate hydrolases"/>
    <property type="match status" value="1"/>
</dbReference>
<dbReference type="InterPro" id="IPR027417">
    <property type="entry name" value="P-loop_NTPase"/>
</dbReference>
<evidence type="ECO:0000313" key="3">
    <source>
        <dbReference type="Proteomes" id="UP000521943"/>
    </source>
</evidence>
<protein>
    <recommendedName>
        <fullName evidence="1">G domain-containing protein</fullName>
    </recommendedName>
</protein>
<dbReference type="CDD" id="cd00882">
    <property type="entry name" value="Ras_like_GTPase"/>
    <property type="match status" value="1"/>
</dbReference>
<feature type="domain" description="G" evidence="1">
    <location>
        <begin position="82"/>
        <end position="147"/>
    </location>
</feature>
<proteinExistence type="predicted"/>
<organism evidence="2 3">
    <name type="scientific">Ephemerocybe angulata</name>
    <dbReference type="NCBI Taxonomy" id="980116"/>
    <lineage>
        <taxon>Eukaryota</taxon>
        <taxon>Fungi</taxon>
        <taxon>Dikarya</taxon>
        <taxon>Basidiomycota</taxon>
        <taxon>Agaricomycotina</taxon>
        <taxon>Agaricomycetes</taxon>
        <taxon>Agaricomycetidae</taxon>
        <taxon>Agaricales</taxon>
        <taxon>Agaricineae</taxon>
        <taxon>Psathyrellaceae</taxon>
        <taxon>Ephemerocybe</taxon>
    </lineage>
</organism>
<name>A0A8H6M319_9AGAR</name>
<gene>
    <name evidence="2" type="ORF">DFP72DRAFT_912649</name>
</gene>
<dbReference type="Pfam" id="PF01926">
    <property type="entry name" value="MMR_HSR1"/>
    <property type="match status" value="1"/>
</dbReference>
<dbReference type="EMBL" id="JACGCI010000061">
    <property type="protein sequence ID" value="KAF6749762.1"/>
    <property type="molecule type" value="Genomic_DNA"/>
</dbReference>
<evidence type="ECO:0000259" key="1">
    <source>
        <dbReference type="Pfam" id="PF01926"/>
    </source>
</evidence>
<dbReference type="PROSITE" id="PS00675">
    <property type="entry name" value="SIGMA54_INTERACT_1"/>
    <property type="match status" value="1"/>
</dbReference>
<dbReference type="InterPro" id="IPR025662">
    <property type="entry name" value="Sigma_54_int_dom_ATP-bd_1"/>
</dbReference>
<accession>A0A8H6M319</accession>
<dbReference type="Proteomes" id="UP000521943">
    <property type="component" value="Unassembled WGS sequence"/>
</dbReference>
<dbReference type="SUPFAM" id="SSF52540">
    <property type="entry name" value="P-loop containing nucleoside triphosphate hydrolases"/>
    <property type="match status" value="1"/>
</dbReference>
<comment type="caution">
    <text evidence="2">The sequence shown here is derived from an EMBL/GenBank/DDBJ whole genome shotgun (WGS) entry which is preliminary data.</text>
</comment>
<dbReference type="AlphaFoldDB" id="A0A8H6M319"/>
<evidence type="ECO:0000313" key="2">
    <source>
        <dbReference type="EMBL" id="KAF6749762.1"/>
    </source>
</evidence>
<reference evidence="2 3" key="1">
    <citation type="submission" date="2020-07" db="EMBL/GenBank/DDBJ databases">
        <title>Comparative genomics of pyrophilous fungi reveals a link between fire events and developmental genes.</title>
        <authorList>
            <consortium name="DOE Joint Genome Institute"/>
            <person name="Steindorff A.S."/>
            <person name="Carver A."/>
            <person name="Calhoun S."/>
            <person name="Stillman K."/>
            <person name="Liu H."/>
            <person name="Lipzen A."/>
            <person name="Pangilinan J."/>
            <person name="Labutti K."/>
            <person name="Bruns T.D."/>
            <person name="Grigoriev I.V."/>
        </authorList>
    </citation>
    <scope>NUCLEOTIDE SEQUENCE [LARGE SCALE GENOMIC DNA]</scope>
    <source>
        <strain evidence="2 3">CBS 144469</strain>
    </source>
</reference>
<dbReference type="OrthoDB" id="8954335at2759"/>
<keyword evidence="3" id="KW-1185">Reference proteome</keyword>
<dbReference type="GO" id="GO:0005525">
    <property type="term" value="F:GTP binding"/>
    <property type="evidence" value="ECO:0007669"/>
    <property type="project" value="InterPro"/>
</dbReference>
<sequence length="372" mass="41094">MVIIDVPYEEGGAGGRQTFKSYPPVPTLIFESPATTRPIFFHRSTQSDTLPIREMTMDSSTLSSSVTCASGLGDSSPAIRHNVVLFGESGVGKSSVVNMLLGDSATPAGVSGDARGFTLDSTPHDGEINGHLFRIWDTAGLDEGEGGAVPETKALLSLYRLLCSLDGGVSLLVFCMRGPRITAAAKKNWSLFQDIICQQKVPAVIAITYLENEDIDGWWGRNQPHFNDSGLIPDKGLRELDSTDQLLQCDEGVACVTATKGKQDVFNNIYDMSCKKLKKLVYESHLDDPWKIERIQWFRVAVKSAIDAEWLCGLHFITRTEKEPGEATLKLMATWGERWEKEAVFVAKMLDKSLNSKGKKPFFRRWRQAGIV</sequence>
<dbReference type="InterPro" id="IPR006073">
    <property type="entry name" value="GTP-bd"/>
</dbReference>